<feature type="compositionally biased region" description="Polar residues" evidence="6">
    <location>
        <begin position="291"/>
        <end position="300"/>
    </location>
</feature>
<gene>
    <name evidence="8" type="ORF">EMPS_09851</name>
</gene>
<evidence type="ECO:0000256" key="5">
    <source>
        <dbReference type="ARBA" id="ARBA00047942"/>
    </source>
</evidence>
<dbReference type="InterPro" id="IPR050953">
    <property type="entry name" value="N4_N6_ade-DNA_methylase"/>
</dbReference>
<feature type="region of interest" description="Disordered" evidence="6">
    <location>
        <begin position="228"/>
        <end position="398"/>
    </location>
</feature>
<dbReference type="GO" id="GO:0009007">
    <property type="term" value="F:site-specific DNA-methyltransferase (adenine-specific) activity"/>
    <property type="evidence" value="ECO:0007669"/>
    <property type="project" value="UniProtKB-EC"/>
</dbReference>
<dbReference type="PANTHER" id="PTHR33841">
    <property type="entry name" value="DNA METHYLTRANSFERASE YEEA-RELATED"/>
    <property type="match status" value="1"/>
</dbReference>
<feature type="region of interest" description="Disordered" evidence="6">
    <location>
        <begin position="1934"/>
        <end position="1995"/>
    </location>
</feature>
<feature type="compositionally biased region" description="Polar residues" evidence="6">
    <location>
        <begin position="379"/>
        <end position="398"/>
    </location>
</feature>
<feature type="region of interest" description="Disordered" evidence="6">
    <location>
        <begin position="807"/>
        <end position="836"/>
    </location>
</feature>
<feature type="compositionally biased region" description="Low complexity" evidence="6">
    <location>
        <begin position="824"/>
        <end position="833"/>
    </location>
</feature>
<feature type="compositionally biased region" description="Polar residues" evidence="6">
    <location>
        <begin position="240"/>
        <end position="250"/>
    </location>
</feature>
<reference evidence="8" key="2">
    <citation type="journal article" date="2022" name="Microbiol. Resour. Announc.">
        <title>Whole-Genome Sequence of Entomortierella parvispora E1425, a Mucoromycotan Fungus Associated with Burkholderiaceae-Related Endosymbiotic Bacteria.</title>
        <authorList>
            <person name="Herlambang A."/>
            <person name="Guo Y."/>
            <person name="Takashima Y."/>
            <person name="Narisawa K."/>
            <person name="Ohta H."/>
            <person name="Nishizawa T."/>
        </authorList>
    </citation>
    <scope>NUCLEOTIDE SEQUENCE</scope>
    <source>
        <strain evidence="8">E1425</strain>
    </source>
</reference>
<feature type="compositionally biased region" description="Basic and acidic residues" evidence="6">
    <location>
        <begin position="157"/>
        <end position="172"/>
    </location>
</feature>
<evidence type="ECO:0000313" key="9">
    <source>
        <dbReference type="Proteomes" id="UP000827284"/>
    </source>
</evidence>
<comment type="caution">
    <text evidence="8">The sequence shown here is derived from an EMBL/GenBank/DDBJ whole genome shotgun (WGS) entry which is preliminary data.</text>
</comment>
<dbReference type="PRINTS" id="PR00507">
    <property type="entry name" value="N12N6MTFRASE"/>
</dbReference>
<reference evidence="8" key="1">
    <citation type="submission" date="2021-11" db="EMBL/GenBank/DDBJ databases">
        <authorList>
            <person name="Herlambang A."/>
            <person name="Guo Y."/>
            <person name="Takashima Y."/>
            <person name="Nishizawa T."/>
        </authorList>
    </citation>
    <scope>NUCLEOTIDE SEQUENCE</scope>
    <source>
        <strain evidence="8">E1425</strain>
    </source>
</reference>
<dbReference type="GO" id="GO:0003676">
    <property type="term" value="F:nucleic acid binding"/>
    <property type="evidence" value="ECO:0007669"/>
    <property type="project" value="InterPro"/>
</dbReference>
<dbReference type="PROSITE" id="PS00092">
    <property type="entry name" value="N6_MTASE"/>
    <property type="match status" value="1"/>
</dbReference>
<accession>A0A9P3HJL9</accession>
<evidence type="ECO:0000259" key="7">
    <source>
        <dbReference type="Pfam" id="PF07669"/>
    </source>
</evidence>
<evidence type="ECO:0000313" key="8">
    <source>
        <dbReference type="EMBL" id="GJJ77492.1"/>
    </source>
</evidence>
<feature type="region of interest" description="Disordered" evidence="6">
    <location>
        <begin position="1207"/>
        <end position="1260"/>
    </location>
</feature>
<dbReference type="InterPro" id="IPR002052">
    <property type="entry name" value="DNA_methylase_N6_adenine_CS"/>
</dbReference>
<dbReference type="GO" id="GO:0006304">
    <property type="term" value="P:DNA modification"/>
    <property type="evidence" value="ECO:0007669"/>
    <property type="project" value="InterPro"/>
</dbReference>
<evidence type="ECO:0000256" key="2">
    <source>
        <dbReference type="ARBA" id="ARBA00022603"/>
    </source>
</evidence>
<feature type="compositionally biased region" description="Polar residues" evidence="6">
    <location>
        <begin position="1967"/>
        <end position="1980"/>
    </location>
</feature>
<feature type="compositionally biased region" description="Low complexity" evidence="6">
    <location>
        <begin position="1981"/>
        <end position="1990"/>
    </location>
</feature>
<feature type="compositionally biased region" description="Low complexity" evidence="6">
    <location>
        <begin position="1246"/>
        <end position="1260"/>
    </location>
</feature>
<feature type="compositionally biased region" description="Low complexity" evidence="6">
    <location>
        <begin position="556"/>
        <end position="570"/>
    </location>
</feature>
<evidence type="ECO:0000256" key="6">
    <source>
        <dbReference type="SAM" id="MobiDB-lite"/>
    </source>
</evidence>
<dbReference type="Gene3D" id="3.40.50.150">
    <property type="entry name" value="Vaccinia Virus protein VP39"/>
    <property type="match status" value="1"/>
</dbReference>
<feature type="region of interest" description="Disordered" evidence="6">
    <location>
        <begin position="1412"/>
        <end position="1431"/>
    </location>
</feature>
<feature type="compositionally biased region" description="Basic and acidic residues" evidence="6">
    <location>
        <begin position="318"/>
        <end position="327"/>
    </location>
</feature>
<feature type="compositionally biased region" description="Polar residues" evidence="6">
    <location>
        <begin position="2043"/>
        <end position="2056"/>
    </location>
</feature>
<feature type="region of interest" description="Disordered" evidence="6">
    <location>
        <begin position="427"/>
        <end position="487"/>
    </location>
</feature>
<keyword evidence="3" id="KW-0808">Transferase</keyword>
<comment type="catalytic activity">
    <reaction evidence="5">
        <text>a 2'-deoxyadenosine in DNA + S-adenosyl-L-methionine = an N(6)-methyl-2'-deoxyadenosine in DNA + S-adenosyl-L-homocysteine + H(+)</text>
        <dbReference type="Rhea" id="RHEA:15197"/>
        <dbReference type="Rhea" id="RHEA-COMP:12418"/>
        <dbReference type="Rhea" id="RHEA-COMP:12419"/>
        <dbReference type="ChEBI" id="CHEBI:15378"/>
        <dbReference type="ChEBI" id="CHEBI:57856"/>
        <dbReference type="ChEBI" id="CHEBI:59789"/>
        <dbReference type="ChEBI" id="CHEBI:90615"/>
        <dbReference type="ChEBI" id="CHEBI:90616"/>
        <dbReference type="EC" id="2.1.1.72"/>
    </reaction>
</comment>
<feature type="domain" description="Type II methyltransferase M.TaqI-like" evidence="7">
    <location>
        <begin position="1253"/>
        <end position="1324"/>
    </location>
</feature>
<feature type="compositionally biased region" description="Polar residues" evidence="6">
    <location>
        <begin position="359"/>
        <end position="371"/>
    </location>
</feature>
<dbReference type="Pfam" id="PF07669">
    <property type="entry name" value="Eco57I"/>
    <property type="match status" value="1"/>
</dbReference>
<evidence type="ECO:0000256" key="1">
    <source>
        <dbReference type="ARBA" id="ARBA00011900"/>
    </source>
</evidence>
<dbReference type="EC" id="2.1.1.72" evidence="1"/>
<feature type="region of interest" description="Disordered" evidence="6">
    <location>
        <begin position="521"/>
        <end position="580"/>
    </location>
</feature>
<feature type="compositionally biased region" description="Polar residues" evidence="6">
    <location>
        <begin position="571"/>
        <end position="580"/>
    </location>
</feature>
<dbReference type="GO" id="GO:0032259">
    <property type="term" value="P:methylation"/>
    <property type="evidence" value="ECO:0007669"/>
    <property type="project" value="UniProtKB-KW"/>
</dbReference>
<dbReference type="Proteomes" id="UP000827284">
    <property type="component" value="Unassembled WGS sequence"/>
</dbReference>
<sequence>MDEDEINQSLDPEHRLEGTAELPPLNNSRMMPTSSLSTVPPPFQSQQEYWSSMGQDQWRGLPQPRRQQQQQQQQYPRLFPPCPESQPLEWQQPRWQEQQTHTSLERPTGHVYVAQTRPDADHFWWNQANLRPGHSPHEMRHQESPFSRSYWPGTGDQHQHQHSSDYSHEHHSQPHPYPYPLPLPLPLPHLFHSHPHLHQVSDSQATWALPDDNSHTERQRFWTPTRHTVSQMGHPASPSYPESQTLSVSEPGSPILSTRVRPTPMPYRHRSKTLSSATSAPYQLHRLEPPSMNSSATATSELPLDPNPYASTVMPELFRVDSDEVQQRKRGRTSSLRYESTQRHHSLPRDDFQPLHGQQGYSGSHHQPLSSHSHEPLPNYSQFSLPQPVYSSSTEEPMVNYQNKRPLAVSPPIAGKAKRVPDNRFLEKTLPLDQQPNPSESGHSLRAGDRQPMVPGYQSTPSRTGYPINSHTVEPVSHGASSSQSLEVLPVHIPSNRGEILKQSSGSLSTQHLHEGTAALDTSHNIRPPPGAQSRSTSPLRQAPSLTRPRSSTVQGKSSSDSSHEGIGSSPTTNEIPSTSLSADISPMLTARLGKLLVATKKHIMDLLLSFLSLDGYRIARKRHPRLEQVLVDLVNDMLLLHSASSMRDNISSQERPTTFQPTHVLSLSHLRELSGYTEAALIDREPDNLAAKTLSYSTENRLPAEDQSKQPNHFTGERANEYGSTVEFLALMTAFVSVVCWLLQSRLDEASEKGRVGMEGLSAGVERRTGIGEMDGGLLRFLSYFHDRDNILKPIQDALAMTGVKGEGWNPGSENVDSDDSRSSSTSLPSQSLTGQGGGLFTWHFLLFSEDPDSPSQWPSSKILLQESCSWTKGDTVAFDVILNELYSTQVLALTAKDHQKDHGQFYTPPAVVDFMWTRATSGREGRLLDRFVQYLESHRENAVEITIDSSWTDPISLIPKALDPCLGVSTFLSRYARLLIKEARHKRLLLSQSSVVGQTKKMDMDISVSPPVMLWDSVSALRLLLRQICDHAWGLELDDFAYWLARCGFMANLIPLIQRIEHLSHEDALGSLQRTVDKDVAMHSPAAFTKLETPSHNRSTTTSAPLKLPRLHLFCNDTLQLTIPGGMADRRHTGTNADDLSWERSQIMRLRDPTELLFDFIVTNPPYMIRKTGTFSTPDPLIYDWKVLGAPGIVPGVAFDSSTTVASESPLDADETADIVQDDESDIDESGGRFSRSRQAELPKSAGASRSSKSSNSSRGMMQAYGYFIWFAAQRILPKDGVLCMITASQWLTLDFAIQLRAWLFENCLMDELFQFEPYKVFAKVQTDSLIFKIRTLPRGPSDHNDDDVHETLFLRHLVRSRSLSGILEDYTDLLGRLRISPPQDENVMDQESSIALSRKSRHELQETIMPPRSLPSNDTPRRRSNARMPAGGWNYSFAPMMPTSNLTEHMLRLTRGLGGICSAGTKKQNRLQALEPLLWHRGPNTNPVYGLVVRMEYAEANFGLAMTKQWFRPALYWNGKNSPQEGADESAATISKALHKEGQFWQSRDRLRLSKKEGSPAESYLVPNPHLSTGLYPTVSSGATQHRHRYALCMIDKEAVKVLKRQKEGGVEGAQALWNYLVDVRDHFQPGFAASKTPKGKKASGSGVATGGKKVTSAKKTASRDEAGLSELPGDDATVSQQMKSEESLPKTASEDEGVAFCSTNQCGADVPEKIVHPINYGYFSKSQPRQRFFLDRTSLAVTNQCIYLTLNTFSLHQDALHLATSPHELMMYFLTLLNSSTLQFFVLHTCQYDQQGRMRLFRESMAKIPFQDRDLRTNNQQRMQYVVRLGQTMIDLKEVLYDTIKAWRIGENFDTGSSGLGTGSGAAASTSGGQSILDCIRRGGEIPVGVLDRTREHLERMLGRKYSRQAGSSTSGLVDLTARAGSLTADTDTDTNSIITDTDTETDDNRNISQYRPPVISQDLRTSGQSSHWSMAQSHGQSGSSSEGNASHYQQYPLIHSPIPIHPTQHTSSIQRQETANITIVDTRYEGQHRRTPQRPATTDTFHTSTLSDPQADLPLSTLLSALPNPSPSFSSGVQSRSSSADAICDRAVRSLERAMLMVEVLQWAVDQYGYMLYGVSSSVQIQLEKELKLVYSSALDEVLQSSIVQDSTSVANLTTVTGNLEQQRGSINKNSALEALDILLTPLYRWDLAPPLATGSGSVEESSSTVTDDLAPPTYASSVLKNAQIAVQQLKDLLDLNSL</sequence>
<evidence type="ECO:0000256" key="4">
    <source>
        <dbReference type="ARBA" id="ARBA00022691"/>
    </source>
</evidence>
<protein>
    <recommendedName>
        <fullName evidence="1">site-specific DNA-methyltransferase (adenine-specific)</fullName>
        <ecNumber evidence="1">2.1.1.72</ecNumber>
    </recommendedName>
</protein>
<feature type="region of interest" description="Disordered" evidence="6">
    <location>
        <begin position="134"/>
        <end position="178"/>
    </location>
</feature>
<feature type="compositionally biased region" description="Polar residues" evidence="6">
    <location>
        <begin position="25"/>
        <end position="55"/>
    </location>
</feature>
<dbReference type="InterPro" id="IPR029063">
    <property type="entry name" value="SAM-dependent_MTases_sf"/>
</dbReference>
<feature type="compositionally biased region" description="Polar residues" evidence="6">
    <location>
        <begin position="432"/>
        <end position="442"/>
    </location>
</feature>
<feature type="compositionally biased region" description="Polar residues" evidence="6">
    <location>
        <begin position="533"/>
        <end position="555"/>
    </location>
</feature>
<dbReference type="InterPro" id="IPR011639">
    <property type="entry name" value="MethylTrfase_TaqI-like_dom"/>
</dbReference>
<feature type="region of interest" description="Disordered" evidence="6">
    <location>
        <begin position="1634"/>
        <end position="1699"/>
    </location>
</feature>
<dbReference type="SUPFAM" id="SSF53335">
    <property type="entry name" value="S-adenosyl-L-methionine-dependent methyltransferases"/>
    <property type="match status" value="1"/>
</dbReference>
<dbReference type="EMBL" id="BQFW01000013">
    <property type="protein sequence ID" value="GJJ77492.1"/>
    <property type="molecule type" value="Genomic_DNA"/>
</dbReference>
<keyword evidence="9" id="KW-1185">Reference proteome</keyword>
<dbReference type="PANTHER" id="PTHR33841:SF1">
    <property type="entry name" value="DNA METHYLTRANSFERASE A"/>
    <property type="match status" value="1"/>
</dbReference>
<organism evidence="8 9">
    <name type="scientific">Entomortierella parvispora</name>
    <dbReference type="NCBI Taxonomy" id="205924"/>
    <lineage>
        <taxon>Eukaryota</taxon>
        <taxon>Fungi</taxon>
        <taxon>Fungi incertae sedis</taxon>
        <taxon>Mucoromycota</taxon>
        <taxon>Mortierellomycotina</taxon>
        <taxon>Mortierellomycetes</taxon>
        <taxon>Mortierellales</taxon>
        <taxon>Mortierellaceae</taxon>
        <taxon>Entomortierella</taxon>
    </lineage>
</organism>
<feature type="region of interest" description="Disordered" evidence="6">
    <location>
        <begin position="2032"/>
        <end position="2056"/>
    </location>
</feature>
<feature type="compositionally biased region" description="Low complexity" evidence="6">
    <location>
        <begin position="62"/>
        <end position="77"/>
    </location>
</feature>
<feature type="region of interest" description="Disordered" evidence="6">
    <location>
        <begin position="1"/>
        <end position="79"/>
    </location>
</feature>
<dbReference type="OrthoDB" id="2441416at2759"/>
<evidence type="ECO:0000256" key="3">
    <source>
        <dbReference type="ARBA" id="ARBA00022679"/>
    </source>
</evidence>
<keyword evidence="4" id="KW-0949">S-adenosyl-L-methionine</keyword>
<keyword evidence="2" id="KW-0489">Methyltransferase</keyword>
<feature type="compositionally biased region" description="Acidic residues" evidence="6">
    <location>
        <begin position="1213"/>
        <end position="1231"/>
    </location>
</feature>
<name>A0A9P3HJL9_9FUNG</name>
<feature type="compositionally biased region" description="Polar residues" evidence="6">
    <location>
        <begin position="457"/>
        <end position="472"/>
    </location>
</feature>
<proteinExistence type="predicted"/>